<sequence length="423" mass="46128">MATLDTANSSQSPSFTLRVPQLKTNPFRRSISTKVPSFSHFPTPPPRLASQPSTPARQFPSSKHLDDHDGSGPHAATRCISSVLKKDGQILSVAASDGLVYTGSESNVVRVWKLPEFTECGQLKTKAAVVVAIEVSNDKVYVAYADCKIRVWRRCWEGVTRHVRVGTIPTAGSYVRNYIAGKDKMMKHMGPISSLAINASDDILYSASLDKTVKVWRISDHKCIETIQAHSHPINAIALSDDRVLYTASDDATVRVWRRNFCSGDRPHSLTITLTAKSSPVKTLTLTSDGAVLYGGCTDGYIHYWHKGFFSGQLQYGGSLQGHTHAVMCLASLGSFVVSGSADSTGRVWVREQDGQHSCVAVLQGHRGPIRCVTVFPGRVGEEAEDECTVCTGSLDGVLKVWRVANNAGRVLVQKSCEYFDLD</sequence>
<dbReference type="EMBL" id="CM037159">
    <property type="protein sequence ID" value="KAH7865173.1"/>
    <property type="molecule type" value="Genomic_DNA"/>
</dbReference>
<comment type="caution">
    <text evidence="1">The sequence shown here is derived from an EMBL/GenBank/DDBJ whole genome shotgun (WGS) entry which is preliminary data.</text>
</comment>
<accession>A0ACB7ZH43</accession>
<protein>
    <submittedName>
        <fullName evidence="1">Uncharacterized protein</fullName>
    </submittedName>
</protein>
<evidence type="ECO:0000313" key="2">
    <source>
        <dbReference type="Proteomes" id="UP000828048"/>
    </source>
</evidence>
<keyword evidence="2" id="KW-1185">Reference proteome</keyword>
<dbReference type="Proteomes" id="UP000828048">
    <property type="component" value="Chromosome 9"/>
</dbReference>
<proteinExistence type="predicted"/>
<evidence type="ECO:0000313" key="1">
    <source>
        <dbReference type="EMBL" id="KAH7865173.1"/>
    </source>
</evidence>
<organism evidence="1 2">
    <name type="scientific">Vaccinium darrowii</name>
    <dbReference type="NCBI Taxonomy" id="229202"/>
    <lineage>
        <taxon>Eukaryota</taxon>
        <taxon>Viridiplantae</taxon>
        <taxon>Streptophyta</taxon>
        <taxon>Embryophyta</taxon>
        <taxon>Tracheophyta</taxon>
        <taxon>Spermatophyta</taxon>
        <taxon>Magnoliopsida</taxon>
        <taxon>eudicotyledons</taxon>
        <taxon>Gunneridae</taxon>
        <taxon>Pentapetalae</taxon>
        <taxon>asterids</taxon>
        <taxon>Ericales</taxon>
        <taxon>Ericaceae</taxon>
        <taxon>Vaccinioideae</taxon>
        <taxon>Vaccinieae</taxon>
        <taxon>Vaccinium</taxon>
    </lineage>
</organism>
<name>A0ACB7ZH43_9ERIC</name>
<reference evidence="1 2" key="1">
    <citation type="journal article" date="2021" name="Hortic Res">
        <title>High-quality reference genome and annotation aids understanding of berry development for evergreen blueberry (Vaccinium darrowii).</title>
        <authorList>
            <person name="Yu J."/>
            <person name="Hulse-Kemp A.M."/>
            <person name="Babiker E."/>
            <person name="Staton M."/>
        </authorList>
    </citation>
    <scope>NUCLEOTIDE SEQUENCE [LARGE SCALE GENOMIC DNA]</scope>
    <source>
        <strain evidence="2">cv. NJ 8807/NJ 8810</strain>
        <tissue evidence="1">Young leaf</tissue>
    </source>
</reference>
<gene>
    <name evidence="1" type="ORF">Vadar_003148</name>
</gene>